<dbReference type="Gene3D" id="3.30.160.60">
    <property type="entry name" value="Classic Zinc Finger"/>
    <property type="match status" value="1"/>
</dbReference>
<feature type="compositionally biased region" description="Basic and acidic residues" evidence="2">
    <location>
        <begin position="928"/>
        <end position="939"/>
    </location>
</feature>
<comment type="caution">
    <text evidence="4">The sequence shown here is derived from an EMBL/GenBank/DDBJ whole genome shotgun (WGS) entry which is preliminary data.</text>
</comment>
<reference evidence="4 5" key="1">
    <citation type="submission" date="2021-06" db="EMBL/GenBank/DDBJ databases">
        <title>Caerostris extrusa draft genome.</title>
        <authorList>
            <person name="Kono N."/>
            <person name="Arakawa K."/>
        </authorList>
    </citation>
    <scope>NUCLEOTIDE SEQUENCE [LARGE SCALE GENOMIC DNA]</scope>
</reference>
<keyword evidence="1" id="KW-0862">Zinc</keyword>
<evidence type="ECO:0000313" key="5">
    <source>
        <dbReference type="Proteomes" id="UP001054945"/>
    </source>
</evidence>
<evidence type="ECO:0000259" key="3">
    <source>
        <dbReference type="PROSITE" id="PS50157"/>
    </source>
</evidence>
<accession>A0AAV4RJP7</accession>
<sequence>MKIYIHNNICSSKATERPHEDVKILDQDLKVDFIEIKQEKEAIYEDLSSGKFKTQEEKTIVIDGNRKRNTKDCTEENSGSLVQKRKLKNVKICNKIDIKKTDGRIFKKADKTSTNVKKVNSNKSILRVEIEKINHRKIIHVEKDRKLLKNLLINEMDSNSSVRCDKEVKTEEDDQIFRRINLDIKQIQPENKQEKNTKVKQENSHHGKNADKNNEKYYDQRDGNSSHNEKNDDDNCEKDNEINLSKCKSKEKFALLQSSIGSNSFFKRITHGEYSIERVKEGETKSSHVETDPLFHQLNHKHDKLNSCKNVQQNEEKIAEEIHSKKEEEIPSGRLLEKSEDHCNPGEIKTVSGPELNMRINNSSNSTKAVTNETDKEAKNYANDIPDFKKQTNSDINNQNFTRNEIQILSNNPSSDKKSTTSVNKDIQDLQSQSNSKIHKYLKLINKSIKAKDASNQDKETHRKSSRGGERAKNTSAYGKSEEDNKEICRQVIKECQDKIIMAKNNLSSEEEIKEVSNNEKLHCTEIRQNDELIDEKKLDETVREDGHCLEHDKVDQRQVVDQNAQLSNEIITINEDNNDKICAQKYDLEIGQIQVNPKSVSEDQSKLTNFNNQDKNSEDQGYSLKFTYERNLHEIKLAANLKNNHKSAQMSFKAFKEKHQKDDSIKPENIPLHKELVRTSCLENDAECDIEVVSLEEIPMVHEHIQLTSKEYYPKNDCKPSKEILQMSEESHKQDTHSIIDDIFENVYMNGTSYCAEIAADQERMDSESHRSENCGTIKEDLKITDESYEEDSQSSIDELVENIYQKKFVGCGESPNNQEQVYSIHKEDYPRSPGSLQEISPQQKGDAQKNIEDLAEKNYSESIPYGTINTGHKPVQCQEINYIQNSVPDISISNSNATIENKKEHHAFSRYVNINQDSIQDSKINSTDKDFNQEKTNDSVSSSGISSDHDSPQDSVQIPFGIQNISETNDSEQSNACNKEKSLDYNDSLYYKDHDAHPSASQCSECNTKSKFCQEKDTFISNEIKTIKLFASFNEADADIQLPSFEEICCRNKSKIVGERMNRDFSKSSHTFKNLISDENFLPYQNLELCDLDGNYSSLENTEMPSDTNFTLYNNRLPNYQQYNPYGNVQSQTITSLGVPASDKDMFMGQNIPSYEEAIQKHSSPFNNTNQTNRGAYAEYNFNAQNSMPWSEVGFSTPSDIYSGQEYFQYKDNSRSRKTYDQHDVLSNELPDPINHDGIYSSRHEDIRASQNFMPYGENPDIGFLPYKCMTPPYKEKPASSYDDIYSYNARCEEIYNYSVRQEKVRTYSVHHEEIHTFQDLVRFEKNYDYPVPSKVIPLHTPIRYQERKAYQDPMYRGEPFSTKDHIRVTANRDAARQNVQQIPQTSYRPIQSSPEDILELNGQASKTQLRMNVHTPRDLMGQNLKLPQDPPRLDFKDQPKLNKQPPKDSLRLNMQHSQDLSHQILQGQSKLDSQMIQKDTQEINVPMFPDVLKMKAQCLPSPLSLKAQPPQVPVRTTVKTPQFQINMKQQTPPTPIVQTSQGITNGNAKSPQRAIIQFPAVASQTNKQLPEAQAALNVQSSKGPQGLNMHSSQNVIRLNAPSSSWHMQTPQNPPMFKAPLAQESIRLVRPIPHYPASTSVGFAPSKSNPPHGISSSTVQNLNQSIRKRFQDQVWSKRMSLEYGQNKRMRFDPGSNDGLQKEIVFEKLFRCDLCEQKFTRKEDLIRHRFTVHEKIRTAKSCSINMLH</sequence>
<dbReference type="PROSITE" id="PS50157">
    <property type="entry name" value="ZINC_FINGER_C2H2_2"/>
    <property type="match status" value="1"/>
</dbReference>
<proteinExistence type="predicted"/>
<dbReference type="SMART" id="SM00355">
    <property type="entry name" value="ZnF_C2H2"/>
    <property type="match status" value="1"/>
</dbReference>
<feature type="region of interest" description="Disordered" evidence="2">
    <location>
        <begin position="451"/>
        <end position="484"/>
    </location>
</feature>
<protein>
    <recommendedName>
        <fullName evidence="3">C2H2-type domain-containing protein</fullName>
    </recommendedName>
</protein>
<dbReference type="InterPro" id="IPR036236">
    <property type="entry name" value="Znf_C2H2_sf"/>
</dbReference>
<feature type="compositionally biased region" description="Polar residues" evidence="2">
    <location>
        <begin position="836"/>
        <end position="847"/>
    </location>
</feature>
<feature type="region of interest" description="Disordered" evidence="2">
    <location>
        <begin position="830"/>
        <end position="850"/>
    </location>
</feature>
<feature type="domain" description="C2H2-type" evidence="3">
    <location>
        <begin position="1711"/>
        <end position="1739"/>
    </location>
</feature>
<dbReference type="EMBL" id="BPLR01008113">
    <property type="protein sequence ID" value="GIY22168.1"/>
    <property type="molecule type" value="Genomic_DNA"/>
</dbReference>
<keyword evidence="1" id="KW-0479">Metal-binding</keyword>
<dbReference type="PROSITE" id="PS00028">
    <property type="entry name" value="ZINC_FINGER_C2H2_1"/>
    <property type="match status" value="1"/>
</dbReference>
<feature type="compositionally biased region" description="Polar residues" evidence="2">
    <location>
        <begin position="359"/>
        <end position="372"/>
    </location>
</feature>
<evidence type="ECO:0000256" key="2">
    <source>
        <dbReference type="SAM" id="MobiDB-lite"/>
    </source>
</evidence>
<dbReference type="SUPFAM" id="SSF57667">
    <property type="entry name" value="beta-beta-alpha zinc fingers"/>
    <property type="match status" value="1"/>
</dbReference>
<evidence type="ECO:0000313" key="4">
    <source>
        <dbReference type="EMBL" id="GIY22168.1"/>
    </source>
</evidence>
<feature type="region of interest" description="Disordered" evidence="2">
    <location>
        <begin position="407"/>
        <end position="434"/>
    </location>
</feature>
<feature type="compositionally biased region" description="Basic and acidic residues" evidence="2">
    <location>
        <begin position="191"/>
        <end position="230"/>
    </location>
</feature>
<feature type="region of interest" description="Disordered" evidence="2">
    <location>
        <begin position="187"/>
        <end position="238"/>
    </location>
</feature>
<evidence type="ECO:0000256" key="1">
    <source>
        <dbReference type="PROSITE-ProRule" id="PRU00042"/>
    </source>
</evidence>
<name>A0AAV4RJP7_CAEEX</name>
<feature type="compositionally biased region" description="Basic and acidic residues" evidence="2">
    <location>
        <begin position="451"/>
        <end position="473"/>
    </location>
</feature>
<dbReference type="GO" id="GO:0008270">
    <property type="term" value="F:zinc ion binding"/>
    <property type="evidence" value="ECO:0007669"/>
    <property type="project" value="UniProtKB-KW"/>
</dbReference>
<dbReference type="Proteomes" id="UP001054945">
    <property type="component" value="Unassembled WGS sequence"/>
</dbReference>
<feature type="region of interest" description="Disordered" evidence="2">
    <location>
        <begin position="1419"/>
        <end position="1451"/>
    </location>
</feature>
<keyword evidence="1" id="KW-0863">Zinc-finger</keyword>
<feature type="compositionally biased region" description="Basic and acidic residues" evidence="2">
    <location>
        <begin position="1434"/>
        <end position="1451"/>
    </location>
</feature>
<gene>
    <name evidence="4" type="ORF">CEXT_527241</name>
</gene>
<organism evidence="4 5">
    <name type="scientific">Caerostris extrusa</name>
    <name type="common">Bark spider</name>
    <name type="synonym">Caerostris bankana</name>
    <dbReference type="NCBI Taxonomy" id="172846"/>
    <lineage>
        <taxon>Eukaryota</taxon>
        <taxon>Metazoa</taxon>
        <taxon>Ecdysozoa</taxon>
        <taxon>Arthropoda</taxon>
        <taxon>Chelicerata</taxon>
        <taxon>Arachnida</taxon>
        <taxon>Araneae</taxon>
        <taxon>Araneomorphae</taxon>
        <taxon>Entelegynae</taxon>
        <taxon>Araneoidea</taxon>
        <taxon>Araneidae</taxon>
        <taxon>Caerostris</taxon>
    </lineage>
</organism>
<feature type="region of interest" description="Disordered" evidence="2">
    <location>
        <begin position="923"/>
        <end position="959"/>
    </location>
</feature>
<keyword evidence="5" id="KW-1185">Reference proteome</keyword>
<dbReference type="InterPro" id="IPR013087">
    <property type="entry name" value="Znf_C2H2_type"/>
</dbReference>
<feature type="region of interest" description="Disordered" evidence="2">
    <location>
        <begin position="337"/>
        <end position="373"/>
    </location>
</feature>